<evidence type="ECO:0000313" key="2">
    <source>
        <dbReference type="Proteomes" id="UP000314294"/>
    </source>
</evidence>
<dbReference type="Proteomes" id="UP000314294">
    <property type="component" value="Unassembled WGS sequence"/>
</dbReference>
<sequence>MGEKSFHLACSPGRKTAKLQEVISFVEFKASSRRPWRRGFEHSAPPPPSLHLSPAEFVAMFIAWVNLRAFALIRTELVRFTLSPQGKLKEITERQNTPVGGVGSGSSSKLSNSKMISDILGAKIMKEQSRLLGYFSGKPGDFMTPLLEVKFLEHSGPFLLSFPFITTEIETKDELPYRPQRKRTARRHRKQNGEVGEYPTDIAHLPFFPISSSPNIHYALPVSCQTSASGARLPICRL</sequence>
<dbReference type="AlphaFoldDB" id="A0A4Z2I2W2"/>
<proteinExistence type="predicted"/>
<organism evidence="1 2">
    <name type="scientific">Liparis tanakae</name>
    <name type="common">Tanaka's snailfish</name>
    <dbReference type="NCBI Taxonomy" id="230148"/>
    <lineage>
        <taxon>Eukaryota</taxon>
        <taxon>Metazoa</taxon>
        <taxon>Chordata</taxon>
        <taxon>Craniata</taxon>
        <taxon>Vertebrata</taxon>
        <taxon>Euteleostomi</taxon>
        <taxon>Actinopterygii</taxon>
        <taxon>Neopterygii</taxon>
        <taxon>Teleostei</taxon>
        <taxon>Neoteleostei</taxon>
        <taxon>Acanthomorphata</taxon>
        <taxon>Eupercaria</taxon>
        <taxon>Perciformes</taxon>
        <taxon>Cottioidei</taxon>
        <taxon>Cottales</taxon>
        <taxon>Liparidae</taxon>
        <taxon>Liparis</taxon>
    </lineage>
</organism>
<comment type="caution">
    <text evidence="1">The sequence shown here is derived from an EMBL/GenBank/DDBJ whole genome shotgun (WGS) entry which is preliminary data.</text>
</comment>
<protein>
    <submittedName>
        <fullName evidence="1">Uncharacterized protein</fullName>
    </submittedName>
</protein>
<gene>
    <name evidence="1" type="ORF">EYF80_017342</name>
</gene>
<accession>A0A4Z2I2W2</accession>
<evidence type="ECO:0000313" key="1">
    <source>
        <dbReference type="EMBL" id="TNN72416.1"/>
    </source>
</evidence>
<keyword evidence="2" id="KW-1185">Reference proteome</keyword>
<name>A0A4Z2I2W2_9TELE</name>
<reference evidence="1 2" key="1">
    <citation type="submission" date="2019-03" db="EMBL/GenBank/DDBJ databases">
        <title>First draft genome of Liparis tanakae, snailfish: a comprehensive survey of snailfish specific genes.</title>
        <authorList>
            <person name="Kim W."/>
            <person name="Song I."/>
            <person name="Jeong J.-H."/>
            <person name="Kim D."/>
            <person name="Kim S."/>
            <person name="Ryu S."/>
            <person name="Song J.Y."/>
            <person name="Lee S.K."/>
        </authorList>
    </citation>
    <scope>NUCLEOTIDE SEQUENCE [LARGE SCALE GENOMIC DNA]</scope>
    <source>
        <tissue evidence="1">Muscle</tissue>
    </source>
</reference>
<dbReference type="EMBL" id="SRLO01000137">
    <property type="protein sequence ID" value="TNN72416.1"/>
    <property type="molecule type" value="Genomic_DNA"/>
</dbReference>